<dbReference type="EMBL" id="JAIQCV010000004">
    <property type="protein sequence ID" value="KAH1108627.1"/>
    <property type="molecule type" value="Genomic_DNA"/>
</dbReference>
<sequence length="127" mass="14353">MERGQGISGFFELVLIPKVTAPESITQLRPISLYSVSYKIISKVIVNRLKPIMLTLIVDNQTSFVGGRNIMDNVVIAQEVIHSMMGRKGKKDWMAVKIDMKKEYDRLKGISSKALLKMLRCPIILFA</sequence>
<dbReference type="InterPro" id="IPR000477">
    <property type="entry name" value="RT_dom"/>
</dbReference>
<evidence type="ECO:0000313" key="3">
    <source>
        <dbReference type="Proteomes" id="UP000828251"/>
    </source>
</evidence>
<dbReference type="Proteomes" id="UP000828251">
    <property type="component" value="Unassembled WGS sequence"/>
</dbReference>
<dbReference type="PANTHER" id="PTHR46890">
    <property type="entry name" value="NON-LTR RETROLELEMENT REVERSE TRANSCRIPTASE-LIKE PROTEIN-RELATED"/>
    <property type="match status" value="1"/>
</dbReference>
<comment type="caution">
    <text evidence="2">The sequence shown here is derived from an EMBL/GenBank/DDBJ whole genome shotgun (WGS) entry which is preliminary data.</text>
</comment>
<proteinExistence type="predicted"/>
<reference evidence="2 3" key="1">
    <citation type="journal article" date="2021" name="Plant Biotechnol. J.">
        <title>Multi-omics assisted identification of the key and species-specific regulatory components of drought-tolerant mechanisms in Gossypium stocksii.</title>
        <authorList>
            <person name="Yu D."/>
            <person name="Ke L."/>
            <person name="Zhang D."/>
            <person name="Wu Y."/>
            <person name="Sun Y."/>
            <person name="Mei J."/>
            <person name="Sun J."/>
            <person name="Sun Y."/>
        </authorList>
    </citation>
    <scope>NUCLEOTIDE SEQUENCE [LARGE SCALE GENOMIC DNA]</scope>
    <source>
        <strain evidence="3">cv. E1</strain>
        <tissue evidence="2">Leaf</tissue>
    </source>
</reference>
<evidence type="ECO:0000313" key="2">
    <source>
        <dbReference type="EMBL" id="KAH1108627.1"/>
    </source>
</evidence>
<protein>
    <recommendedName>
        <fullName evidence="1">Reverse transcriptase domain-containing protein</fullName>
    </recommendedName>
</protein>
<dbReference type="InterPro" id="IPR052343">
    <property type="entry name" value="Retrotransposon-Effector_Assoc"/>
</dbReference>
<dbReference type="SUPFAM" id="SSF56672">
    <property type="entry name" value="DNA/RNA polymerases"/>
    <property type="match status" value="1"/>
</dbReference>
<gene>
    <name evidence="2" type="ORF">J1N35_012395</name>
</gene>
<evidence type="ECO:0000259" key="1">
    <source>
        <dbReference type="Pfam" id="PF00078"/>
    </source>
</evidence>
<dbReference type="PANTHER" id="PTHR46890:SF48">
    <property type="entry name" value="RNA-DIRECTED DNA POLYMERASE"/>
    <property type="match status" value="1"/>
</dbReference>
<feature type="domain" description="Reverse transcriptase" evidence="1">
    <location>
        <begin position="17"/>
        <end position="108"/>
    </location>
</feature>
<name>A0A9D4ACC6_9ROSI</name>
<dbReference type="InterPro" id="IPR043502">
    <property type="entry name" value="DNA/RNA_pol_sf"/>
</dbReference>
<accession>A0A9D4ACC6</accession>
<keyword evidence="3" id="KW-1185">Reference proteome</keyword>
<dbReference type="AlphaFoldDB" id="A0A9D4ACC6"/>
<organism evidence="2 3">
    <name type="scientific">Gossypium stocksii</name>
    <dbReference type="NCBI Taxonomy" id="47602"/>
    <lineage>
        <taxon>Eukaryota</taxon>
        <taxon>Viridiplantae</taxon>
        <taxon>Streptophyta</taxon>
        <taxon>Embryophyta</taxon>
        <taxon>Tracheophyta</taxon>
        <taxon>Spermatophyta</taxon>
        <taxon>Magnoliopsida</taxon>
        <taxon>eudicotyledons</taxon>
        <taxon>Gunneridae</taxon>
        <taxon>Pentapetalae</taxon>
        <taxon>rosids</taxon>
        <taxon>malvids</taxon>
        <taxon>Malvales</taxon>
        <taxon>Malvaceae</taxon>
        <taxon>Malvoideae</taxon>
        <taxon>Gossypium</taxon>
    </lineage>
</organism>
<dbReference type="Pfam" id="PF00078">
    <property type="entry name" value="RVT_1"/>
    <property type="match status" value="1"/>
</dbReference>
<dbReference type="OrthoDB" id="1748983at2759"/>